<dbReference type="AlphaFoldDB" id="A0A9P4HV48"/>
<name>A0A9P4HV48_9PEZI</name>
<feature type="region of interest" description="Disordered" evidence="1">
    <location>
        <begin position="341"/>
        <end position="360"/>
    </location>
</feature>
<feature type="compositionally biased region" description="Low complexity" evidence="1">
    <location>
        <begin position="237"/>
        <end position="255"/>
    </location>
</feature>
<dbReference type="Proteomes" id="UP000799776">
    <property type="component" value="Unassembled WGS sequence"/>
</dbReference>
<gene>
    <name evidence="2" type="ORF">K490DRAFT_66690</name>
</gene>
<evidence type="ECO:0000313" key="3">
    <source>
        <dbReference type="Proteomes" id="UP000799776"/>
    </source>
</evidence>
<feature type="compositionally biased region" description="Polar residues" evidence="1">
    <location>
        <begin position="12"/>
        <end position="25"/>
    </location>
</feature>
<organism evidence="2 3">
    <name type="scientific">Saccharata proteae CBS 121410</name>
    <dbReference type="NCBI Taxonomy" id="1314787"/>
    <lineage>
        <taxon>Eukaryota</taxon>
        <taxon>Fungi</taxon>
        <taxon>Dikarya</taxon>
        <taxon>Ascomycota</taxon>
        <taxon>Pezizomycotina</taxon>
        <taxon>Dothideomycetes</taxon>
        <taxon>Dothideomycetes incertae sedis</taxon>
        <taxon>Botryosphaeriales</taxon>
        <taxon>Saccharataceae</taxon>
        <taxon>Saccharata</taxon>
    </lineage>
</organism>
<feature type="region of interest" description="Disordered" evidence="1">
    <location>
        <begin position="168"/>
        <end position="196"/>
    </location>
</feature>
<feature type="compositionally biased region" description="Low complexity" evidence="1">
    <location>
        <begin position="178"/>
        <end position="189"/>
    </location>
</feature>
<accession>A0A9P4HV48</accession>
<reference evidence="2" key="1">
    <citation type="journal article" date="2020" name="Stud. Mycol.">
        <title>101 Dothideomycetes genomes: a test case for predicting lifestyles and emergence of pathogens.</title>
        <authorList>
            <person name="Haridas S."/>
            <person name="Albert R."/>
            <person name="Binder M."/>
            <person name="Bloem J."/>
            <person name="Labutti K."/>
            <person name="Salamov A."/>
            <person name="Andreopoulos B."/>
            <person name="Baker S."/>
            <person name="Barry K."/>
            <person name="Bills G."/>
            <person name="Bluhm B."/>
            <person name="Cannon C."/>
            <person name="Castanera R."/>
            <person name="Culley D."/>
            <person name="Daum C."/>
            <person name="Ezra D."/>
            <person name="Gonzalez J."/>
            <person name="Henrissat B."/>
            <person name="Kuo A."/>
            <person name="Liang C."/>
            <person name="Lipzen A."/>
            <person name="Lutzoni F."/>
            <person name="Magnuson J."/>
            <person name="Mondo S."/>
            <person name="Nolan M."/>
            <person name="Ohm R."/>
            <person name="Pangilinan J."/>
            <person name="Park H.-J."/>
            <person name="Ramirez L."/>
            <person name="Alfaro M."/>
            <person name="Sun H."/>
            <person name="Tritt A."/>
            <person name="Yoshinaga Y."/>
            <person name="Zwiers L.-H."/>
            <person name="Turgeon B."/>
            <person name="Goodwin S."/>
            <person name="Spatafora J."/>
            <person name="Crous P."/>
            <person name="Grigoriev I."/>
        </authorList>
    </citation>
    <scope>NUCLEOTIDE SEQUENCE</scope>
    <source>
        <strain evidence="2">CBS 121410</strain>
    </source>
</reference>
<sequence>MESTSETTSSTVLMPSSDPSLSITKPPSHLRSMTYPPLLNLPLELHHIISSYLSPSSYLSFRLTHPHTYHSLPPPKQPSIHNLDACGRIAVRTYLAPLLATAASAENPASMFSQINSDTAPSAPLSSTSSQEKEIRCALCKAVYPEHLFRSVASSACAKTDLGAEHMDGMGCPAPGNTSPTQPATSAAAPEREAREMDVVELPDRVCAWHVGRLIRVVHVESASGVTGSTPPPSPLRSPSSQQQQQPRIPQSSLYSPTTAALTATATATPGTWTSTTSPLCMHCGAVRAWRRCNCACDSCGEREARIYTRTAERGWRLKRAVFWRDGRGGLWVREVGVGREGEGRGNGDGDGRDESCRNGNGYVDKRVVFE</sequence>
<dbReference type="OrthoDB" id="3939900at2759"/>
<feature type="region of interest" description="Disordered" evidence="1">
    <location>
        <begin position="223"/>
        <end position="255"/>
    </location>
</feature>
<proteinExistence type="predicted"/>
<feature type="region of interest" description="Disordered" evidence="1">
    <location>
        <begin position="1"/>
        <end position="27"/>
    </location>
</feature>
<evidence type="ECO:0008006" key="4">
    <source>
        <dbReference type="Google" id="ProtNLM"/>
    </source>
</evidence>
<dbReference type="EMBL" id="ML978724">
    <property type="protein sequence ID" value="KAF2086498.1"/>
    <property type="molecule type" value="Genomic_DNA"/>
</dbReference>
<protein>
    <recommendedName>
        <fullName evidence="4">F-box domain-containing protein</fullName>
    </recommendedName>
</protein>
<comment type="caution">
    <text evidence="2">The sequence shown here is derived from an EMBL/GenBank/DDBJ whole genome shotgun (WGS) entry which is preliminary data.</text>
</comment>
<keyword evidence="3" id="KW-1185">Reference proteome</keyword>
<evidence type="ECO:0000256" key="1">
    <source>
        <dbReference type="SAM" id="MobiDB-lite"/>
    </source>
</evidence>
<feature type="compositionally biased region" description="Basic and acidic residues" evidence="1">
    <location>
        <begin position="341"/>
        <end position="357"/>
    </location>
</feature>
<feature type="compositionally biased region" description="Low complexity" evidence="1">
    <location>
        <begin position="1"/>
        <end position="11"/>
    </location>
</feature>
<evidence type="ECO:0000313" key="2">
    <source>
        <dbReference type="EMBL" id="KAF2086498.1"/>
    </source>
</evidence>